<dbReference type="KEGG" id="tzo:THMIRHAT_05650"/>
<gene>
    <name evidence="2" type="ORF">THMIRHAT_05650</name>
</gene>
<sequence length="241" mass="24574">MKKATQLKSLLVSMAIATSAAMTFAPAVVQAGASANIGVVSQYLFRGIAQNGTAAAAQGGLDYEADSGLYIGTWASQVGPSKGLEYDLYAGYSGSFGDLSYGLGATYFGYTKDGGSDTNAFDSSYLEGTLTLGYGPVSASYSSGSHAKLSGGSDVSYSVATIGVEFYGISATYGMGDDFAGKGVDHSWIDIGYSTSVAEGTDIGINLINSDKKVSGYTNGVSGSAEDNMSLVVGITKSFDL</sequence>
<feature type="chain" id="PRO_5026299833" description="Histidine kinase" evidence="1">
    <location>
        <begin position="28"/>
        <end position="241"/>
    </location>
</feature>
<evidence type="ECO:0000313" key="3">
    <source>
        <dbReference type="Proteomes" id="UP000501466"/>
    </source>
</evidence>
<dbReference type="AlphaFoldDB" id="A0A6F8PL41"/>
<keyword evidence="1" id="KW-0732">Signal</keyword>
<feature type="signal peptide" evidence="1">
    <location>
        <begin position="1"/>
        <end position="27"/>
    </location>
</feature>
<dbReference type="Proteomes" id="UP000501466">
    <property type="component" value="Chromosome"/>
</dbReference>
<proteinExistence type="predicted"/>
<dbReference type="InterPro" id="IPR010239">
    <property type="entry name" value="CHP02001"/>
</dbReference>
<dbReference type="NCBIfam" id="TIGR02001">
    <property type="entry name" value="gcw_chp"/>
    <property type="match status" value="1"/>
</dbReference>
<dbReference type="RefSeq" id="WP_173290578.1">
    <property type="nucleotide sequence ID" value="NZ_AP021888.1"/>
</dbReference>
<protein>
    <recommendedName>
        <fullName evidence="4">Histidine kinase</fullName>
    </recommendedName>
</protein>
<name>A0A6F8PL41_9GAMM</name>
<evidence type="ECO:0008006" key="4">
    <source>
        <dbReference type="Google" id="ProtNLM"/>
    </source>
</evidence>
<dbReference type="EMBL" id="AP021888">
    <property type="protein sequence ID" value="BBP42819.1"/>
    <property type="molecule type" value="Genomic_DNA"/>
</dbReference>
<organism evidence="2 3">
    <name type="scientific">Thiosulfativibrio zosterae</name>
    <dbReference type="NCBI Taxonomy" id="2675053"/>
    <lineage>
        <taxon>Bacteria</taxon>
        <taxon>Pseudomonadati</taxon>
        <taxon>Pseudomonadota</taxon>
        <taxon>Gammaproteobacteria</taxon>
        <taxon>Thiotrichales</taxon>
        <taxon>Piscirickettsiaceae</taxon>
        <taxon>Thiosulfativibrio</taxon>
    </lineage>
</organism>
<reference evidence="3" key="1">
    <citation type="submission" date="2019-11" db="EMBL/GenBank/DDBJ databases">
        <title>Isolation and characterization of two novel species in the genus Thiomicrorhabdus.</title>
        <authorList>
            <person name="Mochizuki J."/>
            <person name="Kojima H."/>
            <person name="Fukui M."/>
        </authorList>
    </citation>
    <scope>NUCLEOTIDE SEQUENCE [LARGE SCALE GENOMIC DNA]</scope>
    <source>
        <strain evidence="3">AkT22</strain>
    </source>
</reference>
<evidence type="ECO:0000313" key="2">
    <source>
        <dbReference type="EMBL" id="BBP42819.1"/>
    </source>
</evidence>
<dbReference type="Pfam" id="PF09694">
    <property type="entry name" value="Gcw_chp"/>
    <property type="match status" value="1"/>
</dbReference>
<keyword evidence="3" id="KW-1185">Reference proteome</keyword>
<evidence type="ECO:0000256" key="1">
    <source>
        <dbReference type="SAM" id="SignalP"/>
    </source>
</evidence>
<accession>A0A6F8PL41</accession>